<evidence type="ECO:0000256" key="5">
    <source>
        <dbReference type="ARBA" id="ARBA00023049"/>
    </source>
</evidence>
<dbReference type="PANTHER" id="PTHR30471">
    <property type="entry name" value="DNA REPAIR PROTEIN RADC"/>
    <property type="match status" value="1"/>
</dbReference>
<evidence type="ECO:0000256" key="1">
    <source>
        <dbReference type="ARBA" id="ARBA00022670"/>
    </source>
</evidence>
<reference evidence="7 8" key="1">
    <citation type="submission" date="2019-12" db="EMBL/GenBank/DDBJ databases">
        <authorList>
            <person name="Kim Y.S."/>
        </authorList>
    </citation>
    <scope>NUCLEOTIDE SEQUENCE [LARGE SCALE GENOMIC DNA]</scope>
    <source>
        <strain evidence="7 8">GA093</strain>
    </source>
</reference>
<dbReference type="Proteomes" id="UP000471501">
    <property type="component" value="Unassembled WGS sequence"/>
</dbReference>
<dbReference type="InterPro" id="IPR037518">
    <property type="entry name" value="MPN"/>
</dbReference>
<protein>
    <submittedName>
        <fullName evidence="7">DNA repair protein</fullName>
    </submittedName>
</protein>
<dbReference type="GO" id="GO:0008237">
    <property type="term" value="F:metallopeptidase activity"/>
    <property type="evidence" value="ECO:0007669"/>
    <property type="project" value="UniProtKB-KW"/>
</dbReference>
<keyword evidence="4" id="KW-0862">Zinc</keyword>
<keyword evidence="3" id="KW-0378">Hydrolase</keyword>
<dbReference type="InterPro" id="IPR020891">
    <property type="entry name" value="UPF0758_CS"/>
</dbReference>
<dbReference type="PROSITE" id="PS01302">
    <property type="entry name" value="UPF0758"/>
    <property type="match status" value="1"/>
</dbReference>
<dbReference type="RefSeq" id="WP_160374946.1">
    <property type="nucleotide sequence ID" value="NZ_WSTB01000005.1"/>
</dbReference>
<comment type="caution">
    <text evidence="7">The sequence shown here is derived from an EMBL/GenBank/DDBJ whole genome shotgun (WGS) entry which is preliminary data.</text>
</comment>
<keyword evidence="8" id="KW-1185">Reference proteome</keyword>
<dbReference type="AlphaFoldDB" id="A0A6I4NVA7"/>
<dbReference type="PROSITE" id="PS50249">
    <property type="entry name" value="MPN"/>
    <property type="match status" value="1"/>
</dbReference>
<dbReference type="CDD" id="cd08071">
    <property type="entry name" value="MPN_DUF2466"/>
    <property type="match status" value="1"/>
</dbReference>
<sequence>METSKTLQNWNQVAEIELVYKTKVKASERPFINSSKTAYQLALQSWNPDTIEFFEQFKIILLNQSNKVLGIYEVSSGGISGTVVDLRLIFAAALKANAVSLIMIHNHPSGQIKPSEADKQITGKVKEAGRILDVALLDHIIITPETYYSFADDGAF</sequence>
<organism evidence="7 8">
    <name type="scientific">Flavobacterium hydrocarbonoxydans</name>
    <dbReference type="NCBI Taxonomy" id="2683249"/>
    <lineage>
        <taxon>Bacteria</taxon>
        <taxon>Pseudomonadati</taxon>
        <taxon>Bacteroidota</taxon>
        <taxon>Flavobacteriia</taxon>
        <taxon>Flavobacteriales</taxon>
        <taxon>Flavobacteriaceae</taxon>
        <taxon>Flavobacterium</taxon>
    </lineage>
</organism>
<dbReference type="PANTHER" id="PTHR30471:SF3">
    <property type="entry name" value="UPF0758 PROTEIN YEES-RELATED"/>
    <property type="match status" value="1"/>
</dbReference>
<keyword evidence="1" id="KW-0645">Protease</keyword>
<name>A0A6I4NVA7_9FLAO</name>
<evidence type="ECO:0000313" key="7">
    <source>
        <dbReference type="EMBL" id="MWB95017.1"/>
    </source>
</evidence>
<dbReference type="Pfam" id="PF04002">
    <property type="entry name" value="RadC"/>
    <property type="match status" value="1"/>
</dbReference>
<dbReference type="EMBL" id="WSTB01000005">
    <property type="protein sequence ID" value="MWB95017.1"/>
    <property type="molecule type" value="Genomic_DNA"/>
</dbReference>
<evidence type="ECO:0000256" key="3">
    <source>
        <dbReference type="ARBA" id="ARBA00022801"/>
    </source>
</evidence>
<evidence type="ECO:0000256" key="4">
    <source>
        <dbReference type="ARBA" id="ARBA00022833"/>
    </source>
</evidence>
<proteinExistence type="predicted"/>
<gene>
    <name evidence="7" type="ORF">GON26_11625</name>
</gene>
<dbReference type="InterPro" id="IPR001405">
    <property type="entry name" value="UPF0758"/>
</dbReference>
<dbReference type="Gene3D" id="3.40.140.10">
    <property type="entry name" value="Cytidine Deaminase, domain 2"/>
    <property type="match status" value="1"/>
</dbReference>
<feature type="domain" description="MPN" evidence="6">
    <location>
        <begin position="32"/>
        <end position="156"/>
    </location>
</feature>
<evidence type="ECO:0000313" key="8">
    <source>
        <dbReference type="Proteomes" id="UP000471501"/>
    </source>
</evidence>
<evidence type="ECO:0000259" key="6">
    <source>
        <dbReference type="PROSITE" id="PS50249"/>
    </source>
</evidence>
<dbReference type="InterPro" id="IPR025657">
    <property type="entry name" value="RadC_JAB"/>
</dbReference>
<accession>A0A6I4NVA7</accession>
<dbReference type="GO" id="GO:0006508">
    <property type="term" value="P:proteolysis"/>
    <property type="evidence" value="ECO:0007669"/>
    <property type="project" value="UniProtKB-KW"/>
</dbReference>
<dbReference type="GO" id="GO:0046872">
    <property type="term" value="F:metal ion binding"/>
    <property type="evidence" value="ECO:0007669"/>
    <property type="project" value="UniProtKB-KW"/>
</dbReference>
<keyword evidence="5" id="KW-0482">Metalloprotease</keyword>
<evidence type="ECO:0000256" key="2">
    <source>
        <dbReference type="ARBA" id="ARBA00022723"/>
    </source>
</evidence>
<keyword evidence="2" id="KW-0479">Metal-binding</keyword>